<evidence type="ECO:0000256" key="18">
    <source>
        <dbReference type="SAM" id="Phobius"/>
    </source>
</evidence>
<keyword evidence="21" id="KW-1185">Reference proteome</keyword>
<sequence>MKPSSERLLGRRDSNTSDESHSSFDSGHLSPDGFLDSTRLGRYPKQALSTSNGNNLDANRLSTSDVYDDSTDPRDSSPRHDYDEEDDDDDDDDDDNHGLISGQTRNRDRDDDGDLIIPSQTKGNSRLNCFLIVVCVISVLWVVISGVSLIVYRKYTQAPLDGHSPPWYPSPVGGTTSTWATSYQKAQKLVSQMTLAEKVNVTTGTGWSMGLAVGNTGPAVNVGFPQLALQDGPLGVRFTTNSTAFPAGITVGATWNRDLMYARGKAHGLEARLKGINVLLSPCVGPLGRMPAGGRNWEGFGADPYLQGIAGAETLKGIQSEHVMATVKHFVANEQEHFRQGWEWALPNSLSSNVNDRVLHELYAWPFADAIKAGVASIMCSYNMVNNSYACGNSKLLNGILKDEMGFQGFVMSDWLAQRSGVGSALAGLDMSMPGDGIAWMDGKSLWGSELSKSVLNGSVPLERINDMVTRIVAAWYQLGQDDETLFDRKGPNFSSWTDEKYGKLAPASPSEQELVEVNKFVDVQQDHNNLAREVAAEGTVLLKNEGILPLSRDGLTASSSPSDTSRSSGKVRIAIFGADAGPGDGPNVCPDRGCNQGTLASGWGSGAVNFPFLVTPLEALKREFDPKKVELTEVITNDPVFKKNPGLLDQDICIVFSNSDSGEGFTTWNGVRGDRNDLFLQLGGDALIRDVAAGCGHGKGRTIVVIHSVGPVVMEKWIDKPGVQAVILANLPGEESGNALVDVLFGNHNPSGHLPYTIGKSLEDYGPEAQVMYFPNSLVPQQDFSDNGLYIDYRYFDKRGIEPRFEFGFGLSYTNFEFSNLVIEAVKEKSPFPAARPPNAADPPSYDTSIPDISQVLLPNGFARLEKYIYPYLDTSDNISTPSDQYPYPKDYFVQQPLSEAGGAEGGNPDLWETHLIVYADVKNTGSLAGKAVPQLYLSYPETMHHEIDFPVRVLRGFDKVTLDVGEVKTVAFNLTRRDLSYWNVHRQNWEMLVDGKYGIAVGESSRKLALTGEW</sequence>
<dbReference type="SUPFAM" id="SSF52279">
    <property type="entry name" value="Beta-D-glucan exohydrolase, C-terminal domain"/>
    <property type="match status" value="1"/>
</dbReference>
<dbReference type="InterPro" id="IPR002772">
    <property type="entry name" value="Glyco_hydro_3_C"/>
</dbReference>
<dbReference type="Pfam" id="PF00933">
    <property type="entry name" value="Glyco_hydro_3"/>
    <property type="match status" value="1"/>
</dbReference>
<feature type="compositionally biased region" description="Basic and acidic residues" evidence="17">
    <location>
        <begin position="71"/>
        <end position="82"/>
    </location>
</feature>
<dbReference type="InterPro" id="IPR019800">
    <property type="entry name" value="Glyco_hydro_3_AS"/>
</dbReference>
<evidence type="ECO:0000256" key="8">
    <source>
        <dbReference type="ARBA" id="ARBA00022968"/>
    </source>
</evidence>
<evidence type="ECO:0000256" key="1">
    <source>
        <dbReference type="ARBA" id="ARBA00000448"/>
    </source>
</evidence>
<dbReference type="GO" id="GO:0005886">
    <property type="term" value="C:plasma membrane"/>
    <property type="evidence" value="ECO:0007669"/>
    <property type="project" value="UniProtKB-SubCell"/>
</dbReference>
<comment type="function">
    <text evidence="15">Beta-glucosidases are one of a number of cellulolytic enzymes involved in the degradation of cellulosic biomass. Catalyzes the last step releasing glucose from the inhibitory cellobiose.</text>
</comment>
<reference evidence="20 21" key="2">
    <citation type="journal article" date="2013" name="IMA Fungus">
        <title>IMA Genome-F 1: Ceratocystis fimbriata: Draft nuclear genome sequence for the plant pathogen, Ceratocystis fimbriata.</title>
        <authorList>
            <person name="Wilken P.M."/>
            <person name="Steenkamp E.T."/>
            <person name="Wingfield M.J."/>
            <person name="de Beer Z.W."/>
            <person name="Wingfield B.D."/>
        </authorList>
    </citation>
    <scope>NUCLEOTIDE SEQUENCE [LARGE SCALE GENOMIC DNA]</scope>
    <source>
        <strain evidence="20 21">CBS 114723</strain>
    </source>
</reference>
<keyword evidence="12 16" id="KW-0119">Carbohydrate metabolism</keyword>
<evidence type="ECO:0000256" key="7">
    <source>
        <dbReference type="ARBA" id="ARBA00022801"/>
    </source>
</evidence>
<feature type="transmembrane region" description="Helical" evidence="18">
    <location>
        <begin position="129"/>
        <end position="152"/>
    </location>
</feature>
<dbReference type="PRINTS" id="PR00133">
    <property type="entry name" value="GLHYDRLASE3"/>
</dbReference>
<dbReference type="InterPro" id="IPR050288">
    <property type="entry name" value="Cellulose_deg_GH3"/>
</dbReference>
<evidence type="ECO:0000256" key="12">
    <source>
        <dbReference type="ARBA" id="ARBA00023277"/>
    </source>
</evidence>
<evidence type="ECO:0000256" key="13">
    <source>
        <dbReference type="ARBA" id="ARBA00023295"/>
    </source>
</evidence>
<dbReference type="PANTHER" id="PTHR42715:SF20">
    <property type="entry name" value="BETA-GLUCOSIDASE E-RELATED"/>
    <property type="match status" value="1"/>
</dbReference>
<evidence type="ECO:0000256" key="16">
    <source>
        <dbReference type="RuleBase" id="RU361161"/>
    </source>
</evidence>
<comment type="subcellular location">
    <subcellularLocation>
        <location evidence="2">Cell membrane</location>
        <topology evidence="2">Single-pass type II membrane protein</topology>
    </subcellularLocation>
</comment>
<dbReference type="GO" id="GO:0008422">
    <property type="term" value="F:beta-glucosidase activity"/>
    <property type="evidence" value="ECO:0007669"/>
    <property type="project" value="UniProtKB-EC"/>
</dbReference>
<evidence type="ECO:0000256" key="2">
    <source>
        <dbReference type="ARBA" id="ARBA00004401"/>
    </source>
</evidence>
<feature type="compositionally biased region" description="Acidic residues" evidence="17">
    <location>
        <begin position="83"/>
        <end position="95"/>
    </location>
</feature>
<feature type="region of interest" description="Disordered" evidence="17">
    <location>
        <begin position="1"/>
        <end position="113"/>
    </location>
</feature>
<keyword evidence="7 16" id="KW-0378">Hydrolase</keyword>
<comment type="pathway">
    <text evidence="3 16">Glycan metabolism; cellulose degradation.</text>
</comment>
<dbReference type="InterPro" id="IPR026891">
    <property type="entry name" value="Fn3-like"/>
</dbReference>
<evidence type="ECO:0000256" key="4">
    <source>
        <dbReference type="ARBA" id="ARBA00005336"/>
    </source>
</evidence>
<dbReference type="SUPFAM" id="SSF51445">
    <property type="entry name" value="(Trans)glycosidases"/>
    <property type="match status" value="1"/>
</dbReference>
<protein>
    <recommendedName>
        <fullName evidence="16">beta-glucosidase</fullName>
        <ecNumber evidence="16">3.2.1.21</ecNumber>
    </recommendedName>
</protein>
<comment type="catalytic activity">
    <reaction evidence="1 16">
        <text>Hydrolysis of terminal, non-reducing beta-D-glucosyl residues with release of beta-D-glucose.</text>
        <dbReference type="EC" id="3.2.1.21"/>
    </reaction>
</comment>
<evidence type="ECO:0000313" key="20">
    <source>
        <dbReference type="EMBL" id="PHH50516.1"/>
    </source>
</evidence>
<evidence type="ECO:0000256" key="9">
    <source>
        <dbReference type="ARBA" id="ARBA00022989"/>
    </source>
</evidence>
<dbReference type="Gene3D" id="3.40.50.1700">
    <property type="entry name" value="Glycoside hydrolase family 3 C-terminal domain"/>
    <property type="match status" value="1"/>
</dbReference>
<comment type="similarity">
    <text evidence="4 16">Belongs to the glycosyl hydrolase 3 family.</text>
</comment>
<keyword evidence="10 18" id="KW-0472">Membrane</keyword>
<organism evidence="20 21">
    <name type="scientific">Ceratocystis fimbriata CBS 114723</name>
    <dbReference type="NCBI Taxonomy" id="1035309"/>
    <lineage>
        <taxon>Eukaryota</taxon>
        <taxon>Fungi</taxon>
        <taxon>Dikarya</taxon>
        <taxon>Ascomycota</taxon>
        <taxon>Pezizomycotina</taxon>
        <taxon>Sordariomycetes</taxon>
        <taxon>Hypocreomycetidae</taxon>
        <taxon>Microascales</taxon>
        <taxon>Ceratocystidaceae</taxon>
        <taxon>Ceratocystis</taxon>
    </lineage>
</organism>
<keyword evidence="11" id="KW-0325">Glycoprotein</keyword>
<dbReference type="UniPathway" id="UPA00696"/>
<evidence type="ECO:0000256" key="11">
    <source>
        <dbReference type="ARBA" id="ARBA00023180"/>
    </source>
</evidence>
<dbReference type="InterPro" id="IPR001764">
    <property type="entry name" value="Glyco_hydro_3_N"/>
</dbReference>
<feature type="compositionally biased region" description="Basic and acidic residues" evidence="17">
    <location>
        <begin position="1"/>
        <end position="22"/>
    </location>
</feature>
<dbReference type="GO" id="GO:0030245">
    <property type="term" value="P:cellulose catabolic process"/>
    <property type="evidence" value="ECO:0007669"/>
    <property type="project" value="UniProtKB-UniPathway"/>
</dbReference>
<dbReference type="EMBL" id="APWK03000126">
    <property type="protein sequence ID" value="PHH50516.1"/>
    <property type="molecule type" value="Genomic_DNA"/>
</dbReference>
<dbReference type="InterPro" id="IPR017853">
    <property type="entry name" value="GH"/>
</dbReference>
<evidence type="ECO:0000259" key="19">
    <source>
        <dbReference type="SMART" id="SM01217"/>
    </source>
</evidence>
<dbReference type="OrthoDB" id="416222at2759"/>
<reference evidence="20 21" key="1">
    <citation type="journal article" date="2013" name="Fungal Biol.">
        <title>Analysis of microsatellite markers in the genome of the plant pathogen Ceratocystis fimbriata.</title>
        <authorList>
            <person name="Simpson M.C."/>
            <person name="Wilken P.M."/>
            <person name="Coetzee M.P."/>
            <person name="Wingfield M.J."/>
            <person name="Wingfield B.D."/>
        </authorList>
    </citation>
    <scope>NUCLEOTIDE SEQUENCE [LARGE SCALE GENOMIC DNA]</scope>
    <source>
        <strain evidence="20 21">CBS 114723</strain>
    </source>
</reference>
<evidence type="ECO:0000256" key="17">
    <source>
        <dbReference type="SAM" id="MobiDB-lite"/>
    </source>
</evidence>
<keyword evidence="6 18" id="KW-0812">Transmembrane</keyword>
<dbReference type="Pfam" id="PF01915">
    <property type="entry name" value="Glyco_hydro_3_C"/>
    <property type="match status" value="1"/>
</dbReference>
<evidence type="ECO:0000256" key="10">
    <source>
        <dbReference type="ARBA" id="ARBA00023136"/>
    </source>
</evidence>
<dbReference type="PANTHER" id="PTHR42715">
    <property type="entry name" value="BETA-GLUCOSIDASE"/>
    <property type="match status" value="1"/>
</dbReference>
<keyword evidence="9 18" id="KW-1133">Transmembrane helix</keyword>
<name>A0A2C5WXA2_9PEZI</name>
<evidence type="ECO:0000256" key="6">
    <source>
        <dbReference type="ARBA" id="ARBA00022692"/>
    </source>
</evidence>
<gene>
    <name evidence="20" type="primary">bglE</name>
    <name evidence="20" type="ORF">CFIMG_006261RA</name>
</gene>
<dbReference type="InterPro" id="IPR013783">
    <property type="entry name" value="Ig-like_fold"/>
</dbReference>
<dbReference type="Proteomes" id="UP000222788">
    <property type="component" value="Unassembled WGS sequence"/>
</dbReference>
<dbReference type="InterPro" id="IPR036881">
    <property type="entry name" value="Glyco_hydro_3_C_sf"/>
</dbReference>
<comment type="caution">
    <text evidence="20">The sequence shown here is derived from an EMBL/GenBank/DDBJ whole genome shotgun (WGS) entry which is preliminary data.</text>
</comment>
<evidence type="ECO:0000256" key="3">
    <source>
        <dbReference type="ARBA" id="ARBA00004987"/>
    </source>
</evidence>
<dbReference type="Pfam" id="PF14310">
    <property type="entry name" value="Fn3-like"/>
    <property type="match status" value="1"/>
</dbReference>
<keyword evidence="8" id="KW-0735">Signal-anchor</keyword>
<dbReference type="PROSITE" id="PS00775">
    <property type="entry name" value="GLYCOSYL_HYDROL_F3"/>
    <property type="match status" value="1"/>
</dbReference>
<dbReference type="InterPro" id="IPR036962">
    <property type="entry name" value="Glyco_hydro_3_N_sf"/>
</dbReference>
<evidence type="ECO:0000313" key="21">
    <source>
        <dbReference type="Proteomes" id="UP000222788"/>
    </source>
</evidence>
<dbReference type="STRING" id="1035309.A0A2C5WXA2"/>
<proteinExistence type="inferred from homology"/>
<dbReference type="Gene3D" id="3.20.20.300">
    <property type="entry name" value="Glycoside hydrolase, family 3, N-terminal domain"/>
    <property type="match status" value="1"/>
</dbReference>
<dbReference type="FunFam" id="3.40.50.1700:FF:000003">
    <property type="entry name" value="Probable beta-glucosidase"/>
    <property type="match status" value="1"/>
</dbReference>
<feature type="compositionally biased region" description="Polar residues" evidence="17">
    <location>
        <begin position="47"/>
        <end position="65"/>
    </location>
</feature>
<dbReference type="AlphaFoldDB" id="A0A2C5WXA2"/>
<evidence type="ECO:0000256" key="15">
    <source>
        <dbReference type="ARBA" id="ARBA00024983"/>
    </source>
</evidence>
<dbReference type="FunFam" id="3.20.20.300:FF:000002">
    <property type="entry name" value="Probable beta-glucosidase"/>
    <property type="match status" value="1"/>
</dbReference>
<dbReference type="EC" id="3.2.1.21" evidence="16"/>
<evidence type="ECO:0000256" key="14">
    <source>
        <dbReference type="ARBA" id="ARBA00023326"/>
    </source>
</evidence>
<keyword evidence="13 16" id="KW-0326">Glycosidase</keyword>
<dbReference type="Gene3D" id="2.60.40.10">
    <property type="entry name" value="Immunoglobulins"/>
    <property type="match status" value="1"/>
</dbReference>
<evidence type="ECO:0000256" key="5">
    <source>
        <dbReference type="ARBA" id="ARBA00022475"/>
    </source>
</evidence>
<feature type="domain" description="Fibronectin type III-like" evidence="19">
    <location>
        <begin position="933"/>
        <end position="1007"/>
    </location>
</feature>
<keyword evidence="5" id="KW-1003">Cell membrane</keyword>
<accession>A0A2C5WXA2</accession>
<dbReference type="SMART" id="SM01217">
    <property type="entry name" value="Fn3_like"/>
    <property type="match status" value="1"/>
</dbReference>
<keyword evidence="14 16" id="KW-0624">Polysaccharide degradation</keyword>